<dbReference type="EMBL" id="WVTB01000048">
    <property type="protein sequence ID" value="KAF3804902.1"/>
    <property type="molecule type" value="Genomic_DNA"/>
</dbReference>
<feature type="coiled-coil region" evidence="1">
    <location>
        <begin position="549"/>
        <end position="601"/>
    </location>
</feature>
<feature type="region of interest" description="Disordered" evidence="2">
    <location>
        <begin position="333"/>
        <end position="400"/>
    </location>
</feature>
<gene>
    <name evidence="3" type="ORF">GCG54_00004172</name>
</gene>
<dbReference type="RefSeq" id="XP_045264061.1">
    <property type="nucleotide sequence ID" value="XM_045404226.1"/>
</dbReference>
<name>A0A8H4FJY4_COLGL</name>
<accession>A0A8H4FJY4</accession>
<feature type="compositionally biased region" description="Basic and acidic residues" evidence="2">
    <location>
        <begin position="14"/>
        <end position="28"/>
    </location>
</feature>
<dbReference type="GeneID" id="69011328"/>
<evidence type="ECO:0000313" key="3">
    <source>
        <dbReference type="EMBL" id="KAF3804902.1"/>
    </source>
</evidence>
<evidence type="ECO:0000256" key="1">
    <source>
        <dbReference type="SAM" id="Coils"/>
    </source>
</evidence>
<feature type="compositionally biased region" description="Basic and acidic residues" evidence="2">
    <location>
        <begin position="434"/>
        <end position="460"/>
    </location>
</feature>
<dbReference type="Proteomes" id="UP000613401">
    <property type="component" value="Unassembled WGS sequence"/>
</dbReference>
<keyword evidence="4" id="KW-1185">Reference proteome</keyword>
<reference evidence="3" key="2">
    <citation type="submission" date="2020-03" db="EMBL/GenBank/DDBJ databases">
        <authorList>
            <person name="Fu F.-F."/>
            <person name="Chen J."/>
        </authorList>
    </citation>
    <scope>NUCLEOTIDE SEQUENCE</scope>
    <source>
        <strain evidence="3">Lc1</strain>
    </source>
</reference>
<sequence length="1025" mass="117463">MNIKETTQGVTGRLEGKRSEAKHLNKVRQDLQKRTPDLEAIALTFLTDRMEWDTEMNRQEQAITDSSALHNEPERVFDIEPAPSALDPKRNQPAGQEVGDDLVALLPTSLKDKNEATTQTTTAQENMKRDKKMLVSRETVLEKHKEMEKDLRERISTLEKSLGEKDAAIKALEEAKDKATTQRNSQRKQLMTLRASDIMYKNHVAKVEGDCDRYKEEATQLRSDLETAKQKYDQDMQESEDKRERAVSSANKAHEDSKTLHKKELGQMQQRIDEATTARNSEKLAMEKRIEEATTAHQENILEMQGRIDEATTARESEKLATAKRIEEYENKVEKLQQKSKETADAHTSKTKDLQKRLDDAAATHKTEMEEMQQRIDEATNTHKTEKQATEKRIDESNREIERLRQGINETAATHESTMKDLQKRIDDAAAKHKNEVEEMQQRTKDDEVKHKEKMDEMEQRLTTSKASYDAQLDEMKKRAENSETSHEEKVNTMQQLIENAKIAHREKLDGKQQSMDAAKAAHDAETDKLRNRIEDTKTKYKNRAGVAQKQLNDSKATHEDKVKEMQRQIDECNTARDKDAEEHEEEMKRIQKEMEEMANTHWAAIETEKSLQDQEKQSLETTHYQEKGGYETALKNIKLEMETLKKEHAAAIHNAKEERHRLEQKATGLEDLVQILGNSKDEVEKHLEEERRDAALKSSHLERLEKDLADVESEKAEVGNQLASTEAEVQVLQESLNTETRKAGEAGNSLRLANESHADALSQWARLFFGPNAVHSERALVLAISKGTQAAAQDHRPWLISESSTADQRLSEFRRHELGAVVSMLINLLRDRDLEIQWFGGLVRRLITLVSQAPRVNTALIQWIVDYSNWSLSLVHPNEHVIPARAAIWALVDVLKSRWPNIGHIEHSHDILQECWGLIAQHDPKAVDAQGLNAQGKVPMVLELLQDNSGSVVHIVKKPEWVWAVIMDMQKQTCAFVKENCLREVAMDNGVWDKEIKAGNTVIHLDMGKPECMDFYIEHWVFED</sequence>
<feature type="region of interest" description="Disordered" evidence="2">
    <location>
        <begin position="1"/>
        <end position="28"/>
    </location>
</feature>
<evidence type="ECO:0000313" key="4">
    <source>
        <dbReference type="Proteomes" id="UP000613401"/>
    </source>
</evidence>
<organism evidence="3 4">
    <name type="scientific">Colletotrichum gloeosporioides</name>
    <name type="common">Anthracnose fungus</name>
    <name type="synonym">Glomerella cingulata</name>
    <dbReference type="NCBI Taxonomy" id="474922"/>
    <lineage>
        <taxon>Eukaryota</taxon>
        <taxon>Fungi</taxon>
        <taxon>Dikarya</taxon>
        <taxon>Ascomycota</taxon>
        <taxon>Pezizomycotina</taxon>
        <taxon>Sordariomycetes</taxon>
        <taxon>Hypocreomycetidae</taxon>
        <taxon>Glomerellales</taxon>
        <taxon>Glomerellaceae</taxon>
        <taxon>Colletotrichum</taxon>
        <taxon>Colletotrichum gloeosporioides species complex</taxon>
    </lineage>
</organism>
<proteinExistence type="predicted"/>
<evidence type="ECO:0000256" key="2">
    <source>
        <dbReference type="SAM" id="MobiDB-lite"/>
    </source>
</evidence>
<keyword evidence="1" id="KW-0175">Coiled coil</keyword>
<comment type="caution">
    <text evidence="3">The sequence shown here is derived from an EMBL/GenBank/DDBJ whole genome shotgun (WGS) entry which is preliminary data.</text>
</comment>
<dbReference type="AlphaFoldDB" id="A0A8H4FJY4"/>
<feature type="region of interest" description="Disordered" evidence="2">
    <location>
        <begin position="434"/>
        <end position="470"/>
    </location>
</feature>
<reference evidence="3" key="1">
    <citation type="journal article" date="2020" name="Phytopathology">
        <title>Genome sequence and comparative analysis of Colletotrichum gloeosporioides isolated from Liriodendron leaves.</title>
        <authorList>
            <person name="Fu F.F."/>
            <person name="Hao Z."/>
            <person name="Wang P."/>
            <person name="Lu Y."/>
            <person name="Xue L.J."/>
            <person name="Wei G."/>
            <person name="Tian Y."/>
            <person name="Baishi H."/>
            <person name="Xu H."/>
            <person name="Shi J."/>
            <person name="Cheng T."/>
            <person name="Wang G."/>
            <person name="Yi Y."/>
            <person name="Chen J."/>
        </authorList>
    </citation>
    <scope>NUCLEOTIDE SEQUENCE</scope>
    <source>
        <strain evidence="3">Lc1</strain>
    </source>
</reference>
<feature type="coiled-coil region" evidence="1">
    <location>
        <begin position="628"/>
        <end position="743"/>
    </location>
</feature>
<feature type="compositionally biased region" description="Polar residues" evidence="2">
    <location>
        <begin position="1"/>
        <end position="10"/>
    </location>
</feature>
<feature type="region of interest" description="Disordered" evidence="2">
    <location>
        <begin position="225"/>
        <end position="264"/>
    </location>
</feature>
<protein>
    <submittedName>
        <fullName evidence="3">Uncharacterized protein</fullName>
    </submittedName>
</protein>